<protein>
    <recommendedName>
        <fullName evidence="7">Dephospho-CoA kinase</fullName>
    </recommendedName>
</protein>
<keyword evidence="4" id="KW-0812">Transmembrane</keyword>
<proteinExistence type="inferred from homology"/>
<gene>
    <name evidence="5" type="ORF">BB560_007064</name>
</gene>
<evidence type="ECO:0000256" key="1">
    <source>
        <dbReference type="ARBA" id="ARBA00009018"/>
    </source>
</evidence>
<dbReference type="InterPro" id="IPR027417">
    <property type="entry name" value="P-loop_NTPase"/>
</dbReference>
<evidence type="ECO:0008006" key="7">
    <source>
        <dbReference type="Google" id="ProtNLM"/>
    </source>
</evidence>
<dbReference type="HAMAP" id="MF_00376">
    <property type="entry name" value="Dephospho_CoA_kinase"/>
    <property type="match status" value="1"/>
</dbReference>
<evidence type="ECO:0000313" key="5">
    <source>
        <dbReference type="EMBL" id="PVU85325.1"/>
    </source>
</evidence>
<accession>A0A2T9XZ37</accession>
<keyword evidence="3" id="KW-0067">ATP-binding</keyword>
<dbReference type="PANTHER" id="PTHR10695">
    <property type="entry name" value="DEPHOSPHO-COA KINASE-RELATED"/>
    <property type="match status" value="1"/>
</dbReference>
<evidence type="ECO:0000256" key="3">
    <source>
        <dbReference type="ARBA" id="ARBA00022840"/>
    </source>
</evidence>
<dbReference type="InterPro" id="IPR001977">
    <property type="entry name" value="Depp_CoAkinase"/>
</dbReference>
<dbReference type="GO" id="GO:0005737">
    <property type="term" value="C:cytoplasm"/>
    <property type="evidence" value="ECO:0007669"/>
    <property type="project" value="UniProtKB-ARBA"/>
</dbReference>
<dbReference type="Pfam" id="PF01121">
    <property type="entry name" value="CoaE"/>
    <property type="match status" value="1"/>
</dbReference>
<reference evidence="5 6" key="1">
    <citation type="journal article" date="2018" name="MBio">
        <title>Comparative Genomics Reveals the Core Gene Toolbox for the Fungus-Insect Symbiosis.</title>
        <authorList>
            <person name="Wang Y."/>
            <person name="Stata M."/>
            <person name="Wang W."/>
            <person name="Stajich J.E."/>
            <person name="White M.M."/>
            <person name="Moncalvo J.M."/>
        </authorList>
    </citation>
    <scope>NUCLEOTIDE SEQUENCE [LARGE SCALE GENOMIC DNA]</scope>
    <source>
        <strain evidence="5 6">SC-DP-2</strain>
    </source>
</reference>
<name>A0A2T9XZ37_9FUNG</name>
<dbReference type="PROSITE" id="PS51219">
    <property type="entry name" value="DPCK"/>
    <property type="match status" value="1"/>
</dbReference>
<dbReference type="AlphaFoldDB" id="A0A2T9XZ37"/>
<keyword evidence="4" id="KW-1133">Transmembrane helix</keyword>
<keyword evidence="4" id="KW-0472">Membrane</keyword>
<dbReference type="GO" id="GO:0004140">
    <property type="term" value="F:dephospho-CoA kinase activity"/>
    <property type="evidence" value="ECO:0007669"/>
    <property type="project" value="InterPro"/>
</dbReference>
<sequence>MIIVGLTGGISTGKSTISNKVKAKGIPVIDADRIARQIMEPGEKGYNNVLQAFGREVLLPDNINVDRKKLGEIIFNNEDKRLLLNKCTHPVVRRKLFKQVLSFYIRGYPMVVLDIPLLFEGGLNRYCSKTIVVSCNEGTQLQRLMLRDGIDHDQAIARIESQMPISAKVKLADFVIDNNGSVENSVSQLDKIICKISPSKFKVYGALLAPIGILASTIALFIPSRFNLAISSLIGSATLLAISLQ</sequence>
<dbReference type="Gene3D" id="3.40.50.300">
    <property type="entry name" value="P-loop containing nucleotide triphosphate hydrolases"/>
    <property type="match status" value="1"/>
</dbReference>
<evidence type="ECO:0000313" key="6">
    <source>
        <dbReference type="Proteomes" id="UP000245609"/>
    </source>
</evidence>
<dbReference type="FunFam" id="3.40.50.300:FF:000485">
    <property type="entry name" value="Dephospho-CoA kinase CAB5"/>
    <property type="match status" value="1"/>
</dbReference>
<feature type="transmembrane region" description="Helical" evidence="4">
    <location>
        <begin position="201"/>
        <end position="222"/>
    </location>
</feature>
<dbReference type="SUPFAM" id="SSF52540">
    <property type="entry name" value="P-loop containing nucleoside triphosphate hydrolases"/>
    <property type="match status" value="1"/>
</dbReference>
<comment type="caution">
    <text evidence="5">The sequence shown here is derived from an EMBL/GenBank/DDBJ whole genome shotgun (WGS) entry which is preliminary data.</text>
</comment>
<keyword evidence="6" id="KW-1185">Reference proteome</keyword>
<dbReference type="STRING" id="133381.A0A2T9XZ37"/>
<dbReference type="CDD" id="cd02022">
    <property type="entry name" value="DPCK"/>
    <property type="match status" value="1"/>
</dbReference>
<keyword evidence="2" id="KW-0547">Nucleotide-binding</keyword>
<dbReference type="PANTHER" id="PTHR10695:SF46">
    <property type="entry name" value="BIFUNCTIONAL COENZYME A SYNTHASE-RELATED"/>
    <property type="match status" value="1"/>
</dbReference>
<dbReference type="GO" id="GO:0005524">
    <property type="term" value="F:ATP binding"/>
    <property type="evidence" value="ECO:0007669"/>
    <property type="project" value="UniProtKB-KW"/>
</dbReference>
<dbReference type="Proteomes" id="UP000245609">
    <property type="component" value="Unassembled WGS sequence"/>
</dbReference>
<dbReference type="GO" id="GO:0015937">
    <property type="term" value="P:coenzyme A biosynthetic process"/>
    <property type="evidence" value="ECO:0007669"/>
    <property type="project" value="InterPro"/>
</dbReference>
<dbReference type="OrthoDB" id="247245at2759"/>
<evidence type="ECO:0000256" key="4">
    <source>
        <dbReference type="SAM" id="Phobius"/>
    </source>
</evidence>
<organism evidence="5 6">
    <name type="scientific">Smittium megazygosporum</name>
    <dbReference type="NCBI Taxonomy" id="133381"/>
    <lineage>
        <taxon>Eukaryota</taxon>
        <taxon>Fungi</taxon>
        <taxon>Fungi incertae sedis</taxon>
        <taxon>Zoopagomycota</taxon>
        <taxon>Kickxellomycotina</taxon>
        <taxon>Harpellomycetes</taxon>
        <taxon>Harpellales</taxon>
        <taxon>Legeriomycetaceae</taxon>
        <taxon>Smittium</taxon>
    </lineage>
</organism>
<evidence type="ECO:0000256" key="2">
    <source>
        <dbReference type="ARBA" id="ARBA00022741"/>
    </source>
</evidence>
<dbReference type="NCBIfam" id="TIGR00152">
    <property type="entry name" value="dephospho-CoA kinase"/>
    <property type="match status" value="1"/>
</dbReference>
<comment type="similarity">
    <text evidence="1">Belongs to the CoaE family.</text>
</comment>
<dbReference type="EMBL" id="MBFS01003679">
    <property type="protein sequence ID" value="PVU85325.1"/>
    <property type="molecule type" value="Genomic_DNA"/>
</dbReference>